<accession>A0A7J6WIX4</accession>
<dbReference type="GO" id="GO:0005634">
    <property type="term" value="C:nucleus"/>
    <property type="evidence" value="ECO:0007669"/>
    <property type="project" value="UniProtKB-SubCell"/>
</dbReference>
<evidence type="ECO:0000256" key="9">
    <source>
        <dbReference type="ARBA" id="ARBA00023242"/>
    </source>
</evidence>
<feature type="compositionally biased region" description="Basic and acidic residues" evidence="10">
    <location>
        <begin position="210"/>
        <end position="222"/>
    </location>
</feature>
<sequence>MVINKDKHEQLQTKESQQEVSSAWYEQIRERRIKENMEKMKQLGLFDLSSKLKLKLKKSTSQQSSTSLYSVPLRRSNRLHNVDCVSSTEMNKSADKGHGEDDYLRSLIKKGSKPEIYTEEDEKLLGSCKSTWTLFVDGYGKNGKRLNDSIHGKTCHQCRQKTLGHRTSCAKCKLVRGQFCGDCLYMRYQNSGSSLLLIFSFKHCVPRPKDSRSSDDGSKAEESINNVKGATILE</sequence>
<keyword evidence="5" id="KW-0597">Phosphoprotein</keyword>
<gene>
    <name evidence="12" type="ORF">FRX31_013564</name>
</gene>
<dbReference type="PANTHER" id="PTHR31169:SF23">
    <property type="entry name" value="OS03G0572250 PROTEIN"/>
    <property type="match status" value="1"/>
</dbReference>
<keyword evidence="9" id="KW-0539">Nucleus</keyword>
<dbReference type="InterPro" id="IPR018866">
    <property type="entry name" value="Znf-4CXXC_R1"/>
</dbReference>
<keyword evidence="8" id="KW-0804">Transcription</keyword>
<keyword evidence="7" id="KW-0805">Transcription regulation</keyword>
<evidence type="ECO:0000256" key="8">
    <source>
        <dbReference type="ARBA" id="ARBA00023163"/>
    </source>
</evidence>
<keyword evidence="4" id="KW-1017">Isopeptide bond</keyword>
<organism evidence="12 13">
    <name type="scientific">Thalictrum thalictroides</name>
    <name type="common">Rue-anemone</name>
    <name type="synonym">Anemone thalictroides</name>
    <dbReference type="NCBI Taxonomy" id="46969"/>
    <lineage>
        <taxon>Eukaryota</taxon>
        <taxon>Viridiplantae</taxon>
        <taxon>Streptophyta</taxon>
        <taxon>Embryophyta</taxon>
        <taxon>Tracheophyta</taxon>
        <taxon>Spermatophyta</taxon>
        <taxon>Magnoliopsida</taxon>
        <taxon>Ranunculales</taxon>
        <taxon>Ranunculaceae</taxon>
        <taxon>Thalictroideae</taxon>
        <taxon>Thalictrum</taxon>
    </lineage>
</organism>
<evidence type="ECO:0000256" key="6">
    <source>
        <dbReference type="ARBA" id="ARBA00022843"/>
    </source>
</evidence>
<keyword evidence="13" id="KW-1185">Reference proteome</keyword>
<name>A0A7J6WIX4_THATH</name>
<reference evidence="12 13" key="1">
    <citation type="submission" date="2020-06" db="EMBL/GenBank/DDBJ databases">
        <title>Transcriptomic and genomic resources for Thalictrum thalictroides and T. hernandezii: Facilitating candidate gene discovery in an emerging model plant lineage.</title>
        <authorList>
            <person name="Arias T."/>
            <person name="Riano-Pachon D.M."/>
            <person name="Di Stilio V.S."/>
        </authorList>
    </citation>
    <scope>NUCLEOTIDE SEQUENCE [LARGE SCALE GENOMIC DNA]</scope>
    <source>
        <strain evidence="13">cv. WT478/WT964</strain>
        <tissue evidence="12">Leaves</tissue>
    </source>
</reference>
<comment type="subcellular location">
    <subcellularLocation>
        <location evidence="2">Cytoplasm</location>
    </subcellularLocation>
    <subcellularLocation>
        <location evidence="1">Nucleus</location>
    </subcellularLocation>
</comment>
<dbReference type="Pfam" id="PF10497">
    <property type="entry name" value="zf-4CXXC_R1"/>
    <property type="match status" value="1"/>
</dbReference>
<keyword evidence="6" id="KW-0832">Ubl conjugation</keyword>
<evidence type="ECO:0000313" key="13">
    <source>
        <dbReference type="Proteomes" id="UP000554482"/>
    </source>
</evidence>
<dbReference type="GO" id="GO:0005737">
    <property type="term" value="C:cytoplasm"/>
    <property type="evidence" value="ECO:0007669"/>
    <property type="project" value="UniProtKB-SubCell"/>
</dbReference>
<dbReference type="EMBL" id="JABWDY010015437">
    <property type="protein sequence ID" value="KAF5196847.1"/>
    <property type="molecule type" value="Genomic_DNA"/>
</dbReference>
<evidence type="ECO:0000256" key="1">
    <source>
        <dbReference type="ARBA" id="ARBA00004123"/>
    </source>
</evidence>
<dbReference type="InterPro" id="IPR040221">
    <property type="entry name" value="CDCA7/CDA7L"/>
</dbReference>
<protein>
    <submittedName>
        <fullName evidence="12">Zinc-finger domain of monoamine-oxidase a repressor r1</fullName>
    </submittedName>
</protein>
<evidence type="ECO:0000256" key="10">
    <source>
        <dbReference type="SAM" id="MobiDB-lite"/>
    </source>
</evidence>
<keyword evidence="12" id="KW-0479">Metal-binding</keyword>
<evidence type="ECO:0000259" key="11">
    <source>
        <dbReference type="Pfam" id="PF10497"/>
    </source>
</evidence>
<dbReference type="GO" id="GO:0006355">
    <property type="term" value="P:regulation of DNA-templated transcription"/>
    <property type="evidence" value="ECO:0007669"/>
    <property type="project" value="InterPro"/>
</dbReference>
<dbReference type="GO" id="GO:0008270">
    <property type="term" value="F:zinc ion binding"/>
    <property type="evidence" value="ECO:0007669"/>
    <property type="project" value="UniProtKB-KW"/>
</dbReference>
<dbReference type="AlphaFoldDB" id="A0A7J6WIX4"/>
<proteinExistence type="predicted"/>
<evidence type="ECO:0000256" key="7">
    <source>
        <dbReference type="ARBA" id="ARBA00023015"/>
    </source>
</evidence>
<keyword evidence="12" id="KW-0862">Zinc</keyword>
<feature type="region of interest" description="Disordered" evidence="10">
    <location>
        <begin position="210"/>
        <end position="234"/>
    </location>
</feature>
<keyword evidence="3" id="KW-0963">Cytoplasm</keyword>
<dbReference type="PANTHER" id="PTHR31169">
    <property type="entry name" value="OS05G0300700 PROTEIN"/>
    <property type="match status" value="1"/>
</dbReference>
<evidence type="ECO:0000256" key="2">
    <source>
        <dbReference type="ARBA" id="ARBA00004496"/>
    </source>
</evidence>
<evidence type="ECO:0000256" key="3">
    <source>
        <dbReference type="ARBA" id="ARBA00022490"/>
    </source>
</evidence>
<feature type="domain" description="Zinc-finger" evidence="11">
    <location>
        <begin position="148"/>
        <end position="191"/>
    </location>
</feature>
<keyword evidence="12" id="KW-0863">Zinc-finger</keyword>
<dbReference type="Proteomes" id="UP000554482">
    <property type="component" value="Unassembled WGS sequence"/>
</dbReference>
<evidence type="ECO:0000256" key="4">
    <source>
        <dbReference type="ARBA" id="ARBA00022499"/>
    </source>
</evidence>
<evidence type="ECO:0000256" key="5">
    <source>
        <dbReference type="ARBA" id="ARBA00022553"/>
    </source>
</evidence>
<dbReference type="OrthoDB" id="298344at2759"/>
<evidence type="ECO:0000313" key="12">
    <source>
        <dbReference type="EMBL" id="KAF5196847.1"/>
    </source>
</evidence>
<comment type="caution">
    <text evidence="12">The sequence shown here is derived from an EMBL/GenBank/DDBJ whole genome shotgun (WGS) entry which is preliminary data.</text>
</comment>